<dbReference type="InterPro" id="IPR015124">
    <property type="entry name" value="Stf0"/>
</dbReference>
<dbReference type="Proteomes" id="UP000664771">
    <property type="component" value="Unassembled WGS sequence"/>
</dbReference>
<dbReference type="RefSeq" id="WP_207881554.1">
    <property type="nucleotide sequence ID" value="NZ_JAFVMF010000010.1"/>
</dbReference>
<reference evidence="2 3" key="1">
    <citation type="submission" date="2021-03" db="EMBL/GenBank/DDBJ databases">
        <title>The complete genome sequence of Acetobacter sacchari TBRC 11175.</title>
        <authorList>
            <person name="Charoenyingcharoen P."/>
            <person name="Yukphan P."/>
        </authorList>
    </citation>
    <scope>NUCLEOTIDE SEQUENCE [LARGE SCALE GENOMIC DNA]</scope>
    <source>
        <strain evidence="2 3">TBRC 11175</strain>
    </source>
</reference>
<dbReference type="EMBL" id="JAFVMF010000010">
    <property type="protein sequence ID" value="MBO1360276.1"/>
    <property type="molecule type" value="Genomic_DNA"/>
</dbReference>
<comment type="caution">
    <text evidence="2">The sequence shown here is derived from an EMBL/GenBank/DDBJ whole genome shotgun (WGS) entry which is preliminary data.</text>
</comment>
<dbReference type="InterPro" id="IPR027417">
    <property type="entry name" value="P-loop_NTPase"/>
</dbReference>
<dbReference type="Pfam" id="PF09037">
    <property type="entry name" value="Sulphotransf"/>
    <property type="match status" value="1"/>
</dbReference>
<sequence length="255" mass="28362">MFKAYIICTTPRSGSTLLCKLLASAGTAGNPDSFYHKPQFMAEWATDWGISTDEGGSPEAFDRKYLAAAILAGRAGTEVFGMRLQYKYLNIVTKMLGQIFPGVASDASRFSRAFGDPLYIHLSRTDKVAQAVSLVRAEQSGLWHLNADGTDYERVSATGEVTYDFSRIHREVTTLAREDTAWSEWFAGQKIQPYGLSYETLADHPIDALQSVCRALGTTSPDVAYIIPELSKLSDSTNDEWIRRYKFDLDKLKVS</sequence>
<evidence type="ECO:0000313" key="2">
    <source>
        <dbReference type="EMBL" id="MBO1360276.1"/>
    </source>
</evidence>
<protein>
    <submittedName>
        <fullName evidence="2">Sulfotransferase</fullName>
    </submittedName>
</protein>
<dbReference type="Gene3D" id="3.40.50.300">
    <property type="entry name" value="P-loop containing nucleotide triphosphate hydrolases"/>
    <property type="match status" value="1"/>
</dbReference>
<name>A0ABS3LWJ2_9PROT</name>
<evidence type="ECO:0000313" key="3">
    <source>
        <dbReference type="Proteomes" id="UP000664771"/>
    </source>
</evidence>
<dbReference type="InterPro" id="IPR024628">
    <property type="entry name" value="Sulfotransferase_Stf0_dom"/>
</dbReference>
<proteinExistence type="predicted"/>
<organism evidence="2 3">
    <name type="scientific">Acetobacter sacchari</name>
    <dbReference type="NCBI Taxonomy" id="2661687"/>
    <lineage>
        <taxon>Bacteria</taxon>
        <taxon>Pseudomonadati</taxon>
        <taxon>Pseudomonadota</taxon>
        <taxon>Alphaproteobacteria</taxon>
        <taxon>Acetobacterales</taxon>
        <taxon>Acetobacteraceae</taxon>
        <taxon>Acetobacter</taxon>
    </lineage>
</organism>
<dbReference type="PIRSF" id="PIRSF021497">
    <property type="entry name" value="Sulphotransferase_Stf0"/>
    <property type="match status" value="1"/>
</dbReference>
<accession>A0ABS3LWJ2</accession>
<gene>
    <name evidence="2" type="ORF">J2D73_10805</name>
</gene>
<feature type="domain" description="Sulphotransferase Stf0" evidence="1">
    <location>
        <begin position="4"/>
        <end position="248"/>
    </location>
</feature>
<keyword evidence="3" id="KW-1185">Reference proteome</keyword>
<dbReference type="SUPFAM" id="SSF52540">
    <property type="entry name" value="P-loop containing nucleoside triphosphate hydrolases"/>
    <property type="match status" value="1"/>
</dbReference>
<evidence type="ECO:0000259" key="1">
    <source>
        <dbReference type="Pfam" id="PF09037"/>
    </source>
</evidence>